<dbReference type="InterPro" id="IPR011701">
    <property type="entry name" value="MFS"/>
</dbReference>
<evidence type="ECO:0000256" key="3">
    <source>
        <dbReference type="ARBA" id="ARBA00022692"/>
    </source>
</evidence>
<gene>
    <name evidence="9" type="ORF">XNOV1_A010977</name>
</gene>
<dbReference type="GO" id="GO:0015842">
    <property type="term" value="P:aminergic neurotransmitter loading into synaptic vesicle"/>
    <property type="evidence" value="ECO:0007669"/>
    <property type="project" value="TreeGrafter"/>
</dbReference>
<keyword evidence="2" id="KW-0813">Transport</keyword>
<evidence type="ECO:0000256" key="4">
    <source>
        <dbReference type="ARBA" id="ARBA00022989"/>
    </source>
</evidence>
<accession>A0AAV1GQY8</accession>
<dbReference type="GO" id="GO:0043195">
    <property type="term" value="C:terminal bouton"/>
    <property type="evidence" value="ECO:0007669"/>
    <property type="project" value="TreeGrafter"/>
</dbReference>
<feature type="region of interest" description="Disordered" evidence="6">
    <location>
        <begin position="42"/>
        <end position="68"/>
    </location>
</feature>
<sequence>MVLVVVFISLFLDHMLLSVVVPILPSYLYSAEQAEILSSENSSDSTVDLTSPHQSPLPSRNFTTAQNSSDSNCSEAGAELEGVNIKVGLLLASKSTVQLITNPFVGPLADRIGYHIPMCAGFCIITLATILFAISSSYILLLLARAVQGVGGSCLSVAGMAMLANMYRDEKERGRAMGISFTGLALGLIAGAPFGSVMYQFVGKMSPFLVLAAIAVLGGGLHALIFQPSHVQTQMEKGTPLLTLLRDPYILIAAGAICFTTLIIAVIETALPIWMLKTMCASKWQLGIVFLPDSISYLIASNIFGHLSQKHSGSWLCACVGMIVAGITTITFQFSQNIYHLLVLNAFIGFSVGSVDSSIMPLMGNLVDLRYRPVYGTVYAIADVAICIGFSIGPAVTGPIVALIGFPWLMTIVGAVNMVFAPLCIFLCRPSQQEGHLLISKGN</sequence>
<dbReference type="InterPro" id="IPR020846">
    <property type="entry name" value="MFS_dom"/>
</dbReference>
<proteinExistence type="predicted"/>
<dbReference type="AlphaFoldDB" id="A0AAV1GQY8"/>
<protein>
    <submittedName>
        <fullName evidence="9">Synaptic vesicular amine transporter-like</fullName>
    </submittedName>
</protein>
<feature type="transmembrane region" description="Helical" evidence="7">
    <location>
        <begin position="208"/>
        <end position="228"/>
    </location>
</feature>
<dbReference type="PROSITE" id="PS50850">
    <property type="entry name" value="MFS"/>
    <property type="match status" value="1"/>
</dbReference>
<dbReference type="GO" id="GO:0030672">
    <property type="term" value="C:synaptic vesicle membrane"/>
    <property type="evidence" value="ECO:0007669"/>
    <property type="project" value="TreeGrafter"/>
</dbReference>
<dbReference type="InterPro" id="IPR036259">
    <property type="entry name" value="MFS_trans_sf"/>
</dbReference>
<dbReference type="PANTHER" id="PTHR23506">
    <property type="entry name" value="GH10249P"/>
    <property type="match status" value="1"/>
</dbReference>
<feature type="transmembrane region" description="Helical" evidence="7">
    <location>
        <begin position="408"/>
        <end position="428"/>
    </location>
</feature>
<organism evidence="9 10">
    <name type="scientific">Xyrichtys novacula</name>
    <name type="common">Pearly razorfish</name>
    <name type="synonym">Hemipteronotus novacula</name>
    <dbReference type="NCBI Taxonomy" id="13765"/>
    <lineage>
        <taxon>Eukaryota</taxon>
        <taxon>Metazoa</taxon>
        <taxon>Chordata</taxon>
        <taxon>Craniata</taxon>
        <taxon>Vertebrata</taxon>
        <taxon>Euteleostomi</taxon>
        <taxon>Actinopterygii</taxon>
        <taxon>Neopterygii</taxon>
        <taxon>Teleostei</taxon>
        <taxon>Neoteleostei</taxon>
        <taxon>Acanthomorphata</taxon>
        <taxon>Eupercaria</taxon>
        <taxon>Labriformes</taxon>
        <taxon>Labridae</taxon>
        <taxon>Xyrichtys</taxon>
    </lineage>
</organism>
<feature type="transmembrane region" description="Helical" evidence="7">
    <location>
        <begin position="119"/>
        <end position="140"/>
    </location>
</feature>
<name>A0AAV1GQY8_XYRNO</name>
<evidence type="ECO:0000256" key="1">
    <source>
        <dbReference type="ARBA" id="ARBA00004141"/>
    </source>
</evidence>
<reference evidence="9" key="1">
    <citation type="submission" date="2023-08" db="EMBL/GenBank/DDBJ databases">
        <authorList>
            <person name="Alioto T."/>
            <person name="Alioto T."/>
            <person name="Gomez Garrido J."/>
        </authorList>
    </citation>
    <scope>NUCLEOTIDE SEQUENCE</scope>
</reference>
<evidence type="ECO:0000313" key="9">
    <source>
        <dbReference type="EMBL" id="CAJ1075655.1"/>
    </source>
</evidence>
<dbReference type="EMBL" id="OY660879">
    <property type="protein sequence ID" value="CAJ1075655.1"/>
    <property type="molecule type" value="Genomic_DNA"/>
</dbReference>
<feature type="transmembrane region" description="Helical" evidence="7">
    <location>
        <begin position="179"/>
        <end position="202"/>
    </location>
</feature>
<evidence type="ECO:0000313" key="10">
    <source>
        <dbReference type="Proteomes" id="UP001178508"/>
    </source>
</evidence>
<evidence type="ECO:0000259" key="8">
    <source>
        <dbReference type="PROSITE" id="PS50850"/>
    </source>
</evidence>
<feature type="transmembrane region" description="Helical" evidence="7">
    <location>
        <begin position="312"/>
        <end position="332"/>
    </location>
</feature>
<dbReference type="FunFam" id="1.20.1250.20:FF:000401">
    <property type="entry name" value="Vesicular amine transporter"/>
    <property type="match status" value="1"/>
</dbReference>
<keyword evidence="5 7" id="KW-0472">Membrane</keyword>
<feature type="transmembrane region" description="Helical" evidence="7">
    <location>
        <begin position="249"/>
        <end position="274"/>
    </location>
</feature>
<feature type="transmembrane region" description="Helical" evidence="7">
    <location>
        <begin position="146"/>
        <end position="167"/>
    </location>
</feature>
<evidence type="ECO:0000256" key="7">
    <source>
        <dbReference type="SAM" id="Phobius"/>
    </source>
</evidence>
<dbReference type="SUPFAM" id="SSF103473">
    <property type="entry name" value="MFS general substrate transporter"/>
    <property type="match status" value="1"/>
</dbReference>
<evidence type="ECO:0000256" key="6">
    <source>
        <dbReference type="SAM" id="MobiDB-lite"/>
    </source>
</evidence>
<dbReference type="CDD" id="cd17384">
    <property type="entry name" value="MFS_SLC18A1_2_VAT1_2"/>
    <property type="match status" value="1"/>
</dbReference>
<comment type="subcellular location">
    <subcellularLocation>
        <location evidence="1">Membrane</location>
        <topology evidence="1">Multi-pass membrane protein</topology>
    </subcellularLocation>
</comment>
<dbReference type="Gene3D" id="1.20.1250.20">
    <property type="entry name" value="MFS general substrate transporter like domains"/>
    <property type="match status" value="1"/>
</dbReference>
<keyword evidence="4 7" id="KW-1133">Transmembrane helix</keyword>
<feature type="domain" description="Major facilitator superfamily (MFS) profile" evidence="8">
    <location>
        <begin position="2"/>
        <end position="432"/>
    </location>
</feature>
<evidence type="ECO:0000256" key="2">
    <source>
        <dbReference type="ARBA" id="ARBA00022448"/>
    </source>
</evidence>
<feature type="transmembrane region" description="Helical" evidence="7">
    <location>
        <begin position="338"/>
        <end position="362"/>
    </location>
</feature>
<keyword evidence="10" id="KW-1185">Reference proteome</keyword>
<keyword evidence="3 7" id="KW-0812">Transmembrane</keyword>
<dbReference type="InterPro" id="IPR050930">
    <property type="entry name" value="MFS_Vesicular_Transporter"/>
</dbReference>
<dbReference type="Proteomes" id="UP001178508">
    <property type="component" value="Chromosome 16"/>
</dbReference>
<feature type="transmembrane region" description="Helical" evidence="7">
    <location>
        <begin position="6"/>
        <end position="29"/>
    </location>
</feature>
<feature type="transmembrane region" description="Helical" evidence="7">
    <location>
        <begin position="374"/>
        <end position="396"/>
    </location>
</feature>
<dbReference type="GO" id="GO:0005335">
    <property type="term" value="F:serotonin:sodium:chloride symporter activity"/>
    <property type="evidence" value="ECO:0007669"/>
    <property type="project" value="TreeGrafter"/>
</dbReference>
<dbReference type="PANTHER" id="PTHR23506:SF23">
    <property type="entry name" value="GH10249P"/>
    <property type="match status" value="1"/>
</dbReference>
<dbReference type="Pfam" id="PF07690">
    <property type="entry name" value="MFS_1"/>
    <property type="match status" value="1"/>
</dbReference>
<evidence type="ECO:0000256" key="5">
    <source>
        <dbReference type="ARBA" id="ARBA00023136"/>
    </source>
</evidence>